<evidence type="ECO:0000313" key="4">
    <source>
        <dbReference type="Proteomes" id="UP000230778"/>
    </source>
</evidence>
<feature type="transmembrane region" description="Helical" evidence="1">
    <location>
        <begin position="12"/>
        <end position="30"/>
    </location>
</feature>
<evidence type="ECO:0000313" key="3">
    <source>
        <dbReference type="EMBL" id="PIQ06449.1"/>
    </source>
</evidence>
<reference evidence="3 4" key="1">
    <citation type="submission" date="2017-09" db="EMBL/GenBank/DDBJ databases">
        <title>Depth-based differentiation of microbial function through sediment-hosted aquifers and enrichment of novel symbionts in the deep terrestrial subsurface.</title>
        <authorList>
            <person name="Probst A.J."/>
            <person name="Ladd B."/>
            <person name="Jarett J.K."/>
            <person name="Geller-Mcgrath D.E."/>
            <person name="Sieber C.M."/>
            <person name="Emerson J.B."/>
            <person name="Anantharaman K."/>
            <person name="Thomas B.C."/>
            <person name="Malmstrom R."/>
            <person name="Stieglmeier M."/>
            <person name="Klingl A."/>
            <person name="Woyke T."/>
            <person name="Ryan C.M."/>
            <person name="Banfield J.F."/>
        </authorList>
    </citation>
    <scope>NUCLEOTIDE SEQUENCE [LARGE SCALE GENOMIC DNA]</scope>
    <source>
        <strain evidence="3">CG18_big_fil_WC_8_21_14_2_50_37_10</strain>
    </source>
</reference>
<dbReference type="Pfam" id="PF26449">
    <property type="entry name" value="DUF8128"/>
    <property type="match status" value="1"/>
</dbReference>
<comment type="caution">
    <text evidence="3">The sequence shown here is derived from an EMBL/GenBank/DDBJ whole genome shotgun (WGS) entry which is preliminary data.</text>
</comment>
<sequence length="428" mass="50212">MQEISVSLVLSYFWKIIAAWWWLFFPFLIFQPARYLYRFYLIEKWDATQKRVVLEIKIPKEILKPIRAMDQVFAGFHGIHDIATWREKWVEGVYQLSLSFEIVSRGGEIHFYIRTPEVFRSFIESNIYSQYPEAEISLVDDYTKYVPQDIPNKDWDLWGVDYINSKDEIYPIKTYRQFETETEKEEEKRIDPLANLLEGLTTLKPDEQFWIQIVAKPVLGRDKPWQERGRALADRLAKRPATPKPKSMIQEAAQILITGKVPEEKKPEEGLELIAPELRLTPGEKEILTAVEAKLAKFGYDCNVRFIYLGKREVFFKPTTKIGFGFLKAVSTENLGGLKPLTKTMTKVKSVPFWFLDKRRYYLRQRRIFRYYKSRLPTLFPRLGRTYILNTEELATLYHFPGEMVAPAMGLARVEVKKGGPPSELPIE</sequence>
<protein>
    <recommendedName>
        <fullName evidence="2">DUF8128 domain-containing protein</fullName>
    </recommendedName>
</protein>
<gene>
    <name evidence="3" type="ORF">COW72_01965</name>
</gene>
<accession>A0A2H0FIQ5</accession>
<dbReference type="AlphaFoldDB" id="A0A2H0FIQ5"/>
<dbReference type="InterPro" id="IPR058441">
    <property type="entry name" value="DUF8128"/>
</dbReference>
<keyword evidence="1" id="KW-0812">Transmembrane</keyword>
<organism evidence="3 4">
    <name type="scientific">Candidatus Nealsonbacteria bacterium CG18_big_fil_WC_8_21_14_2_50_37_10</name>
    <dbReference type="NCBI Taxonomy" id="1974717"/>
    <lineage>
        <taxon>Bacteria</taxon>
        <taxon>Candidatus Nealsoniibacteriota</taxon>
    </lineage>
</organism>
<evidence type="ECO:0000259" key="2">
    <source>
        <dbReference type="Pfam" id="PF26449"/>
    </source>
</evidence>
<keyword evidence="1" id="KW-0472">Membrane</keyword>
<evidence type="ECO:0000256" key="1">
    <source>
        <dbReference type="SAM" id="Phobius"/>
    </source>
</evidence>
<proteinExistence type="predicted"/>
<name>A0A2H0FIQ5_9BACT</name>
<dbReference type="Proteomes" id="UP000230778">
    <property type="component" value="Unassembled WGS sequence"/>
</dbReference>
<feature type="domain" description="DUF8128" evidence="2">
    <location>
        <begin position="77"/>
        <end position="312"/>
    </location>
</feature>
<dbReference type="EMBL" id="PCUC01000109">
    <property type="protein sequence ID" value="PIQ06449.1"/>
    <property type="molecule type" value="Genomic_DNA"/>
</dbReference>
<keyword evidence="1" id="KW-1133">Transmembrane helix</keyword>